<dbReference type="RefSeq" id="WP_340525125.1">
    <property type="nucleotide sequence ID" value="NZ_JBBLXS010000292.1"/>
</dbReference>
<organism evidence="1 2">
    <name type="scientific">Microcoleus anatoxicus PTRS2</name>
    <dbReference type="NCBI Taxonomy" id="2705321"/>
    <lineage>
        <taxon>Bacteria</taxon>
        <taxon>Bacillati</taxon>
        <taxon>Cyanobacteriota</taxon>
        <taxon>Cyanophyceae</taxon>
        <taxon>Oscillatoriophycideae</taxon>
        <taxon>Oscillatoriales</taxon>
        <taxon>Microcoleaceae</taxon>
        <taxon>Microcoleus</taxon>
        <taxon>Microcoleus anatoxicus</taxon>
    </lineage>
</organism>
<keyword evidence="2" id="KW-1185">Reference proteome</keyword>
<dbReference type="Proteomes" id="UP001384579">
    <property type="component" value="Unassembled WGS sequence"/>
</dbReference>
<reference evidence="1 2" key="1">
    <citation type="journal article" date="2020" name="Harmful Algae">
        <title>Molecular and morphological characterization of a novel dihydroanatoxin-a producing Microcoleus species (cyanobacteria) from the Russian River, California, USA.</title>
        <authorList>
            <person name="Conklin K.Y."/>
            <person name="Stancheva R."/>
            <person name="Otten T.G."/>
            <person name="Fadness R."/>
            <person name="Boyer G.L."/>
            <person name="Read B."/>
            <person name="Zhang X."/>
            <person name="Sheath R.G."/>
        </authorList>
    </citation>
    <scope>NUCLEOTIDE SEQUENCE [LARGE SCALE GENOMIC DNA]</scope>
    <source>
        <strain evidence="1 2">PTRS2</strain>
    </source>
</reference>
<evidence type="ECO:0000313" key="1">
    <source>
        <dbReference type="EMBL" id="MEK0187013.1"/>
    </source>
</evidence>
<comment type="caution">
    <text evidence="1">The sequence shown here is derived from an EMBL/GenBank/DDBJ whole genome shotgun (WGS) entry which is preliminary data.</text>
</comment>
<gene>
    <name evidence="1" type="ORF">WMG39_19465</name>
</gene>
<proteinExistence type="predicted"/>
<name>A0ABU8YS29_9CYAN</name>
<dbReference type="EMBL" id="JBBLXS010000292">
    <property type="protein sequence ID" value="MEK0187013.1"/>
    <property type="molecule type" value="Genomic_DNA"/>
</dbReference>
<protein>
    <submittedName>
        <fullName evidence="1">DUF483 domain-containing protein</fullName>
    </submittedName>
</protein>
<dbReference type="Pfam" id="PF04467">
    <property type="entry name" value="DUF483"/>
    <property type="match status" value="1"/>
</dbReference>
<accession>A0ABU8YS29</accession>
<dbReference type="InterPro" id="IPR007556">
    <property type="entry name" value="DUF483"/>
</dbReference>
<evidence type="ECO:0000313" key="2">
    <source>
        <dbReference type="Proteomes" id="UP001384579"/>
    </source>
</evidence>
<sequence>MNTASLSQHLVNSPFSKYLDIFPNGGQLPSFIATVKGLKSATDLWVQKPKWKSFCELAKYFGLYYYVDAYFYQDMGKFNSLPQELFTTTKAVFSKDFSDEAHVFIAKSQDALTNAIASGWYPLVVGKRVIEKHLPDHYTFGKALGYPQCCLDFFQKRNHWNFYNNYYETYRHTINKPTYLSNGLLRHTPFSLIPHIPCSFNCEASIEYAQKNRLLINEESPEYLEEIEHHLQTPILCLSELKIYRFEGNIVAENVVNYQSVEAIYPTSQNDLLYQILVKGDTCIVEGNIIRVYRDNSQISAYFARGDKHEVEIPFLISFSKDT</sequence>